<evidence type="ECO:0000259" key="4">
    <source>
        <dbReference type="Pfam" id="PF20597"/>
    </source>
</evidence>
<feature type="compositionally biased region" description="Polar residues" evidence="1">
    <location>
        <begin position="668"/>
        <end position="686"/>
    </location>
</feature>
<proteinExistence type="predicted"/>
<feature type="chain" id="PRO_5041675205" evidence="3">
    <location>
        <begin position="34"/>
        <end position="730"/>
    </location>
</feature>
<sequence>MKRTKICKSMLHRMVCAAVACTVAVSFTAAVFADTATEQQVVLHPAENPSVSGLTAQQLAEGLGRARQYGVVADTLENDTDFETNVAVNTLTGSNGELGNTHDMTLPAAATLTVHTTAPAGSYLFGVFTDTQGKQQVGDAITVTTDTAGNGTAAVQNLTAGQTYAVMPLQNGKPDTAHAKAVVIPQTADSLASGAVSYVGSVQSAVGALTLKSVGGAPSQVVFGQGNTLSGSGGQRALQTADGKAYTVNLNNGTVSVDDGTQNPDVNGMLSSLSAFAGQLSGQPQNLTEDASVKVLQLSSADGSAESLKNAVAQALGYSDSNKVQNDGISLDAQQYLVLNVQTSAQTVSLPEVKIGGVNPGDNWNSISSRVIWNLGTYSGTVHTAANAGTLGTLLAPDATVAADGSSMNGPVYAKTVLHTSGGEIHRIPFQVSNTADVFFVGKTEEVPVSSGSSSFETPSQESSTPASNGTGSIPSDSAQSSSSETPSQESSTPASNGTGSIPSDPAQSSSSETPSQESSTPASNGTGSIPSSSTQSSSSETPSQESSTPASNGTGSVPSSSTQSSSSETPSQESSTPTGNGTGSVPSSSTQSSSSETPSQESSTPASNGTGSIPSSSSESSSSETPSQESSTPTGTGTGSIPSSSSESSSSETPSQESSTPTGNGAGTLSSETASTGSDSPSATVETAHKLPQTGTDIVPVLVSVAGGSAVMLYGVLELLRSRGRKKHE</sequence>
<dbReference type="KEGG" id="carl:PXC00_11675"/>
<dbReference type="RefSeq" id="WP_316934987.1">
    <property type="nucleotide sequence ID" value="NZ_CP135996.1"/>
</dbReference>
<dbReference type="EMBL" id="CP135996">
    <property type="protein sequence ID" value="WOC31840.1"/>
    <property type="molecule type" value="Genomic_DNA"/>
</dbReference>
<feature type="transmembrane region" description="Helical" evidence="2">
    <location>
        <begin position="699"/>
        <end position="718"/>
    </location>
</feature>
<gene>
    <name evidence="5" type="ORF">PXC00_11675</name>
</gene>
<keyword evidence="2" id="KW-1133">Transmembrane helix</keyword>
<keyword evidence="2" id="KW-0472">Membrane</keyword>
<protein>
    <submittedName>
        <fullName evidence="5">Collagen-binding domain-containing protein</fullName>
    </submittedName>
</protein>
<dbReference type="Proteomes" id="UP001300604">
    <property type="component" value="Chromosome"/>
</dbReference>
<evidence type="ECO:0000256" key="3">
    <source>
        <dbReference type="SAM" id="SignalP"/>
    </source>
</evidence>
<organism evidence="5 6">
    <name type="scientific">Caproicibacterium argilliputei</name>
    <dbReference type="NCBI Taxonomy" id="3030016"/>
    <lineage>
        <taxon>Bacteria</taxon>
        <taxon>Bacillati</taxon>
        <taxon>Bacillota</taxon>
        <taxon>Clostridia</taxon>
        <taxon>Eubacteriales</taxon>
        <taxon>Oscillospiraceae</taxon>
        <taxon>Caproicibacterium</taxon>
    </lineage>
</organism>
<feature type="compositionally biased region" description="Polar residues" evidence="1">
    <location>
        <begin position="467"/>
        <end position="477"/>
    </location>
</feature>
<feature type="compositionally biased region" description="Low complexity" evidence="1">
    <location>
        <begin position="587"/>
        <end position="664"/>
    </location>
</feature>
<reference evidence="6" key="2">
    <citation type="submission" date="2024-06" db="EMBL/GenBank/DDBJ databases">
        <title>Caproicibacterium argilliputei sp. nov, a novel caproic acid producing anaerobic bacterium isolated from pit mud.</title>
        <authorList>
            <person name="Zeng C."/>
        </authorList>
    </citation>
    <scope>NUCLEOTIDE SEQUENCE [LARGE SCALE GENOMIC DNA]</scope>
    <source>
        <strain evidence="6">ZCY20-5</strain>
    </source>
</reference>
<keyword evidence="6" id="KW-1185">Reference proteome</keyword>
<feature type="region of interest" description="Disordered" evidence="1">
    <location>
        <begin position="447"/>
        <end position="697"/>
    </location>
</feature>
<feature type="compositionally biased region" description="Low complexity" evidence="1">
    <location>
        <begin position="560"/>
        <end position="579"/>
    </location>
</feature>
<feature type="signal peptide" evidence="3">
    <location>
        <begin position="1"/>
        <end position="33"/>
    </location>
</feature>
<evidence type="ECO:0000256" key="1">
    <source>
        <dbReference type="SAM" id="MobiDB-lite"/>
    </source>
</evidence>
<name>A0AA97DA37_9FIRM</name>
<dbReference type="AlphaFoldDB" id="A0AA97DA37"/>
<feature type="domain" description="Choice-of-anchor A" evidence="4">
    <location>
        <begin position="150"/>
        <end position="426"/>
    </location>
</feature>
<feature type="compositionally biased region" description="Low complexity" evidence="1">
    <location>
        <begin position="478"/>
        <end position="524"/>
    </location>
</feature>
<feature type="compositionally biased region" description="Low complexity" evidence="1">
    <location>
        <begin position="447"/>
        <end position="466"/>
    </location>
</feature>
<evidence type="ECO:0000313" key="6">
    <source>
        <dbReference type="Proteomes" id="UP001300604"/>
    </source>
</evidence>
<reference evidence="5 6" key="1">
    <citation type="submission" date="2024-06" db="EMBL/GenBank/DDBJ databases">
        <title>Caproicibacterium argilliputei sp. nov, a novel caproic acid producing anaerobic bacterium isolated from pit mud.</title>
        <authorList>
            <person name="Xia S."/>
        </authorList>
    </citation>
    <scope>NUCLEOTIDE SEQUENCE [LARGE SCALE GENOMIC DNA]</scope>
    <source>
        <strain evidence="5 6">ZCY20-5</strain>
    </source>
</reference>
<evidence type="ECO:0000256" key="2">
    <source>
        <dbReference type="SAM" id="Phobius"/>
    </source>
</evidence>
<keyword evidence="3" id="KW-0732">Signal</keyword>
<reference evidence="6" key="3">
    <citation type="submission" date="2024-06" db="EMBL/GenBank/DDBJ databases">
        <authorList>
            <person name="Zeng C."/>
        </authorList>
    </citation>
    <scope>NUCLEOTIDE SEQUENCE [LARGE SCALE GENOMIC DNA]</scope>
    <source>
        <strain evidence="6">ZCY20-5</strain>
    </source>
</reference>
<keyword evidence="2" id="KW-0812">Transmembrane</keyword>
<evidence type="ECO:0000313" key="5">
    <source>
        <dbReference type="EMBL" id="WOC31840.1"/>
    </source>
</evidence>
<accession>A0AA97DA37</accession>
<dbReference type="InterPro" id="IPR026588">
    <property type="entry name" value="Choice_anch_A"/>
</dbReference>
<keyword evidence="5" id="KW-0176">Collagen</keyword>
<feature type="compositionally biased region" description="Low complexity" evidence="1">
    <location>
        <begin position="531"/>
        <end position="550"/>
    </location>
</feature>
<dbReference type="Pfam" id="PF20597">
    <property type="entry name" value="pAdhesive_15"/>
    <property type="match status" value="1"/>
</dbReference>